<evidence type="ECO:0000256" key="1">
    <source>
        <dbReference type="SAM" id="MobiDB-lite"/>
    </source>
</evidence>
<evidence type="ECO:0000313" key="3">
    <source>
        <dbReference type="Proteomes" id="UP000038802"/>
    </source>
</evidence>
<protein>
    <submittedName>
        <fullName evidence="2">Uncharacterized protein</fullName>
    </submittedName>
</protein>
<organism evidence="2 3">
    <name type="scientific">Mycobacterium tuberculosis</name>
    <dbReference type="NCBI Taxonomy" id="1773"/>
    <lineage>
        <taxon>Bacteria</taxon>
        <taxon>Bacillati</taxon>
        <taxon>Actinomycetota</taxon>
        <taxon>Actinomycetes</taxon>
        <taxon>Mycobacteriales</taxon>
        <taxon>Mycobacteriaceae</taxon>
        <taxon>Mycobacterium</taxon>
        <taxon>Mycobacterium tuberculosis complex</taxon>
    </lineage>
</organism>
<feature type="region of interest" description="Disordered" evidence="1">
    <location>
        <begin position="1"/>
        <end position="38"/>
    </location>
</feature>
<reference evidence="3" key="1">
    <citation type="submission" date="2015-03" db="EMBL/GenBank/DDBJ databases">
        <authorList>
            <consortium name="Pathogen Informatics"/>
        </authorList>
    </citation>
    <scope>NUCLEOTIDE SEQUENCE [LARGE SCALE GENOMIC DNA]</scope>
    <source>
        <strain evidence="3">K00500041</strain>
    </source>
</reference>
<dbReference type="AlphaFoldDB" id="A0A0U0TBV1"/>
<name>A0A0U0TBV1_MYCTX</name>
<proteinExistence type="predicted"/>
<sequence length="86" mass="9029">MFADPQGGEATVVRRNRDGIDDRRVGAGTYSSACSPSHVARASHTGQLALAAVEQLRQDGRMAACHVARRGHRGHNAAPGQLAQLG</sequence>
<gene>
    <name evidence="2" type="ORF">ERS007703_05219</name>
</gene>
<dbReference type="Proteomes" id="UP000038802">
    <property type="component" value="Unassembled WGS sequence"/>
</dbReference>
<dbReference type="EMBL" id="CSAE01001240">
    <property type="protein sequence ID" value="COX42807.1"/>
    <property type="molecule type" value="Genomic_DNA"/>
</dbReference>
<evidence type="ECO:0000313" key="2">
    <source>
        <dbReference type="EMBL" id="COX42807.1"/>
    </source>
</evidence>
<feature type="compositionally biased region" description="Basic and acidic residues" evidence="1">
    <location>
        <begin position="15"/>
        <end position="25"/>
    </location>
</feature>
<accession>A0A0U0TBV1</accession>